<proteinExistence type="predicted"/>
<sequence>MANESTYPLLHGTYLESTTVSQDYPSSRLVLQSPPIPYPEAARNLIRVHVAGHRIRVPARPAPPPAPPTNVPIPIHPALLNMPANPPQIPPPPPQLPPPPPQLPPPPPQILPQIPAPILPQVPPAQVPPQNPPDLTRSLNHLAKQVTGVVGDIRMQGLAEAVYAGYEATGFVFTWLEDNAINAAILTNFRSGMKLDELVRHNAIMVGDEIYLPGPAGKVATITSFTPRKGLNVSMAVNGTFIQNDSYDNPKPLFIGMSAMAPPAATTKKEETACWTTLKVRRQGQDLGSLHDMRQRLNRFRVEMAGWREVKKEMGL</sequence>
<evidence type="ECO:0000256" key="1">
    <source>
        <dbReference type="SAM" id="MobiDB-lite"/>
    </source>
</evidence>
<protein>
    <submittedName>
        <fullName evidence="2">Uncharacterized protein</fullName>
    </submittedName>
</protein>
<evidence type="ECO:0000313" key="3">
    <source>
        <dbReference type="Proteomes" id="UP000664521"/>
    </source>
</evidence>
<feature type="region of interest" description="Disordered" evidence="1">
    <location>
        <begin position="79"/>
        <end position="110"/>
    </location>
</feature>
<keyword evidence="3" id="KW-1185">Reference proteome</keyword>
<dbReference type="Proteomes" id="UP000664521">
    <property type="component" value="Unassembled WGS sequence"/>
</dbReference>
<dbReference type="EMBL" id="CAJPDS010000016">
    <property type="protein sequence ID" value="CAF9915620.1"/>
    <property type="molecule type" value="Genomic_DNA"/>
</dbReference>
<accession>A0A8H3IH91</accession>
<reference evidence="2" key="1">
    <citation type="submission" date="2021-03" db="EMBL/GenBank/DDBJ databases">
        <authorList>
            <person name="Tagirdzhanova G."/>
        </authorList>
    </citation>
    <scope>NUCLEOTIDE SEQUENCE</scope>
</reference>
<feature type="compositionally biased region" description="Pro residues" evidence="1">
    <location>
        <begin position="84"/>
        <end position="110"/>
    </location>
</feature>
<organism evidence="2 3">
    <name type="scientific">Heterodermia speciosa</name>
    <dbReference type="NCBI Taxonomy" id="116794"/>
    <lineage>
        <taxon>Eukaryota</taxon>
        <taxon>Fungi</taxon>
        <taxon>Dikarya</taxon>
        <taxon>Ascomycota</taxon>
        <taxon>Pezizomycotina</taxon>
        <taxon>Lecanoromycetes</taxon>
        <taxon>OSLEUM clade</taxon>
        <taxon>Lecanoromycetidae</taxon>
        <taxon>Caliciales</taxon>
        <taxon>Physciaceae</taxon>
        <taxon>Heterodermia</taxon>
    </lineage>
</organism>
<gene>
    <name evidence="2" type="ORF">HETSPECPRED_002539</name>
</gene>
<dbReference type="AlphaFoldDB" id="A0A8H3IH91"/>
<comment type="caution">
    <text evidence="2">The sequence shown here is derived from an EMBL/GenBank/DDBJ whole genome shotgun (WGS) entry which is preliminary data.</text>
</comment>
<name>A0A8H3IH91_9LECA</name>
<evidence type="ECO:0000313" key="2">
    <source>
        <dbReference type="EMBL" id="CAF9915620.1"/>
    </source>
</evidence>